<dbReference type="OrthoDB" id="2156052at2759"/>
<dbReference type="Proteomes" id="UP000009084">
    <property type="component" value="Unassembled WGS sequence"/>
</dbReference>
<organism evidence="2 3">
    <name type="scientific">Coccidioides posadasii (strain C735)</name>
    <name type="common">Valley fever fungus</name>
    <dbReference type="NCBI Taxonomy" id="222929"/>
    <lineage>
        <taxon>Eukaryota</taxon>
        <taxon>Fungi</taxon>
        <taxon>Dikarya</taxon>
        <taxon>Ascomycota</taxon>
        <taxon>Pezizomycotina</taxon>
        <taxon>Eurotiomycetes</taxon>
        <taxon>Eurotiomycetidae</taxon>
        <taxon>Onygenales</taxon>
        <taxon>Onygenaceae</taxon>
        <taxon>Coccidioides</taxon>
    </lineage>
</organism>
<dbReference type="InterPro" id="IPR052396">
    <property type="entry name" value="Meiotic_Drive_Suppr_Kinase"/>
</dbReference>
<feature type="region of interest" description="Disordered" evidence="1">
    <location>
        <begin position="1"/>
        <end position="94"/>
    </location>
</feature>
<protein>
    <recommendedName>
        <fullName evidence="4">Protein kinase domain-containing protein</fullName>
    </recommendedName>
</protein>
<dbReference type="PANTHER" id="PTHR37171">
    <property type="entry name" value="SERINE/THREONINE-PROTEIN KINASE YRZF-RELATED"/>
    <property type="match status" value="1"/>
</dbReference>
<feature type="compositionally biased region" description="Low complexity" evidence="1">
    <location>
        <begin position="522"/>
        <end position="532"/>
    </location>
</feature>
<feature type="compositionally biased region" description="Basic and acidic residues" evidence="1">
    <location>
        <begin position="769"/>
        <end position="778"/>
    </location>
</feature>
<comment type="caution">
    <text evidence="2">The sequence shown here is derived from an EMBL/GenBank/DDBJ whole genome shotgun (WGS) entry which is preliminary data.</text>
</comment>
<name>C5PF30_COCP7</name>
<dbReference type="PANTHER" id="PTHR37171:SF1">
    <property type="entry name" value="SERINE_THREONINE-PROTEIN KINASE YRZF-RELATED"/>
    <property type="match status" value="1"/>
</dbReference>
<evidence type="ECO:0000313" key="2">
    <source>
        <dbReference type="EMBL" id="EER24610.1"/>
    </source>
</evidence>
<dbReference type="AlphaFoldDB" id="C5PF30"/>
<feature type="compositionally biased region" description="Basic and acidic residues" evidence="1">
    <location>
        <begin position="10"/>
        <end position="94"/>
    </location>
</feature>
<dbReference type="EMBL" id="ACFW01000049">
    <property type="protein sequence ID" value="EER24610.1"/>
    <property type="molecule type" value="Genomic_DNA"/>
</dbReference>
<dbReference type="SUPFAM" id="SSF56112">
    <property type="entry name" value="Protein kinase-like (PK-like)"/>
    <property type="match status" value="1"/>
</dbReference>
<evidence type="ECO:0000313" key="3">
    <source>
        <dbReference type="Proteomes" id="UP000009084"/>
    </source>
</evidence>
<proteinExistence type="predicted"/>
<accession>C5PF30</accession>
<sequence>MALSAIDFEDLQRRLREAEGRAEKAEEEKRKAEEEKRKAEEEKQKAEEEKQKAEEEKQKAQEEKQKAEEEKQKAEEEKQKAQEEKQKAEEERDQTKTTFQEYLDLCHIHLSKSLLVQLDGSLSTKGTVTSPKGRYYPKRLVPWEGFEEGQRRRFDEVYGVFHSQSGSPKLFPSRRTLEELGQMLCDRVFASEDDLRPHQQLSVETPISSIIAALSNVEGAPERFGLGRGVKFENHPNTLDEEAEEVQQRLQAYELSTTEAKTSRPVAADRICVYKDMEDKNTLSYLIEYKAPHKLPGTDVEMGLRPMDLEREVVREYRIPRDKKKRKQYDADRKVGSVVTQVFDYMIKSGLEYSYLSTGKAFIFLRIEEADPTTMFYHLIMPDEEQLTAKDLKTNAFHTAVGQVLSFSLLAFTSERRGQDWRRKWRRELPKWPLGGEAILPETPDNAKRPKTPPTSEFKGKPPNVVRSFNLRARPTGRSRCNENETLAYTHSDDDSSSETESGDKETPVRSNRTAPMLVEASTNSPTSSRTRNQTRKYCTQACLLGLVRRTALDEDCPNVSAHRAGGHGRQHRITVKTFRRLVQAQLDRTLDQDCDPLWKQGARGNLFRITLASHGYTFVGKGTISVYVPDLQHEGLMYQQLERLQGRVVPVYLGNIWLVEPWLDIGVEIVHMLLMSWGGELAVPSDVPDLDGEIDRSLEEICREGVDHSDVREPNILWNRERRRVMLIDFERSRLLAPNRRPPLQGLSPNKKRQQPFGDGKIRRQRQRSMEGKYQRG</sequence>
<feature type="region of interest" description="Disordered" evidence="1">
    <location>
        <begin position="740"/>
        <end position="778"/>
    </location>
</feature>
<dbReference type="InterPro" id="IPR011009">
    <property type="entry name" value="Kinase-like_dom_sf"/>
</dbReference>
<reference evidence="2 3" key="1">
    <citation type="journal article" date="2009" name="Genome Res.">
        <title>Comparative genomic analyses of the human fungal pathogens Coccidioides and their relatives.</title>
        <authorList>
            <person name="Sharpton T.J."/>
            <person name="Stajich J.E."/>
            <person name="Rounsley S.D."/>
            <person name="Gardner M.J."/>
            <person name="Wortman J.R."/>
            <person name="Jordar V.S."/>
            <person name="Maiti R."/>
            <person name="Kodira C.D."/>
            <person name="Neafsey D.E."/>
            <person name="Zeng Q."/>
            <person name="Hung C.-Y."/>
            <person name="McMahan C."/>
            <person name="Muszewska A."/>
            <person name="Grynberg M."/>
            <person name="Mandel M.A."/>
            <person name="Kellner E.M."/>
            <person name="Barker B.M."/>
            <person name="Galgiani J.N."/>
            <person name="Orbach M.J."/>
            <person name="Kirkland T.N."/>
            <person name="Cole G.T."/>
            <person name="Henn M.R."/>
            <person name="Birren B.W."/>
            <person name="Taylor J.W."/>
        </authorList>
    </citation>
    <scope>NUCLEOTIDE SEQUENCE [LARGE SCALE GENOMIC DNA]</scope>
    <source>
        <strain evidence="3">C735</strain>
    </source>
</reference>
<dbReference type="VEuPathDB" id="FungiDB:CPC735_059800"/>
<feature type="region of interest" description="Disordered" evidence="1">
    <location>
        <begin position="435"/>
        <end position="533"/>
    </location>
</feature>
<gene>
    <name evidence="2" type="ORF">CPC735_059800</name>
</gene>
<evidence type="ECO:0008006" key="4">
    <source>
        <dbReference type="Google" id="ProtNLM"/>
    </source>
</evidence>
<evidence type="ECO:0000256" key="1">
    <source>
        <dbReference type="SAM" id="MobiDB-lite"/>
    </source>
</evidence>
<dbReference type="HOGENOM" id="CLU_010672_2_0_1"/>